<evidence type="ECO:0000313" key="2">
    <source>
        <dbReference type="Proteomes" id="UP000283975"/>
    </source>
</evidence>
<proteinExistence type="predicted"/>
<gene>
    <name evidence="1" type="ORF">DW839_18670</name>
</gene>
<accession>A0A414AT77</accession>
<dbReference type="EMBL" id="QSHZ01000020">
    <property type="protein sequence ID" value="RHC54717.1"/>
    <property type="molecule type" value="Genomic_DNA"/>
</dbReference>
<dbReference type="Proteomes" id="UP000283975">
    <property type="component" value="Unassembled WGS sequence"/>
</dbReference>
<dbReference type="RefSeq" id="WP_118024801.1">
    <property type="nucleotide sequence ID" value="NZ_QRUZ01000043.1"/>
</dbReference>
<reference evidence="1 2" key="1">
    <citation type="submission" date="2018-08" db="EMBL/GenBank/DDBJ databases">
        <title>A genome reference for cultivated species of the human gut microbiota.</title>
        <authorList>
            <person name="Zou Y."/>
            <person name="Xue W."/>
            <person name="Luo G."/>
        </authorList>
    </citation>
    <scope>NUCLEOTIDE SEQUENCE [LARGE SCALE GENOMIC DNA]</scope>
    <source>
        <strain evidence="1 2">AM35-14</strain>
    </source>
</reference>
<dbReference type="AlphaFoldDB" id="A0A414AT77"/>
<name>A0A414AT77_9FIRM</name>
<comment type="caution">
    <text evidence="1">The sequence shown here is derived from an EMBL/GenBank/DDBJ whole genome shotgun (WGS) entry which is preliminary data.</text>
</comment>
<evidence type="ECO:0000313" key="1">
    <source>
        <dbReference type="EMBL" id="RHC54717.1"/>
    </source>
</evidence>
<protein>
    <submittedName>
        <fullName evidence="1">Uncharacterized protein</fullName>
    </submittedName>
</protein>
<organism evidence="1 2">
    <name type="scientific">Enterocloster bolteae</name>
    <dbReference type="NCBI Taxonomy" id="208479"/>
    <lineage>
        <taxon>Bacteria</taxon>
        <taxon>Bacillati</taxon>
        <taxon>Bacillota</taxon>
        <taxon>Clostridia</taxon>
        <taxon>Lachnospirales</taxon>
        <taxon>Lachnospiraceae</taxon>
        <taxon>Enterocloster</taxon>
    </lineage>
</organism>
<sequence>MGKILIPGGGGGADLDVITATAPDVRKNKVIVDKDGEPLAGAMNEQAGGTFTPGTSDRVLVPANTFVTSAIIMKGDPNLIAGNIKKNVPIFGVMGSHSGYVTDPSDLYLRGNNPAGFTQVQYASFESGGIFHQSTYLPMVFKTSKVYNFTGYTTLAITYYIVSAINRGSLRMTARVYRDNYDYQGESTIGISAGGTYTQTIKLNPQSYAPGINLTCQTLNSGSWAMENWAAWVWQVRIS</sequence>